<dbReference type="KEGG" id="acaf:CA12_43780"/>
<feature type="domain" description="Pyrrolo-quinoline quinone repeat" evidence="2">
    <location>
        <begin position="311"/>
        <end position="388"/>
    </location>
</feature>
<dbReference type="Gene3D" id="2.130.10.10">
    <property type="entry name" value="YVTN repeat-like/Quinoprotein amine dehydrogenase"/>
    <property type="match status" value="1"/>
</dbReference>
<proteinExistence type="predicted"/>
<dbReference type="InterPro" id="IPR002372">
    <property type="entry name" value="PQQ_rpt_dom"/>
</dbReference>
<feature type="signal peptide" evidence="1">
    <location>
        <begin position="1"/>
        <end position="21"/>
    </location>
</feature>
<dbReference type="Pfam" id="PF13360">
    <property type="entry name" value="PQQ_2"/>
    <property type="match status" value="2"/>
</dbReference>
<dbReference type="EMBL" id="CP036265">
    <property type="protein sequence ID" value="QDT18237.1"/>
    <property type="molecule type" value="Genomic_DNA"/>
</dbReference>
<feature type="chain" id="PRO_5021810515" evidence="1">
    <location>
        <begin position="22"/>
        <end position="456"/>
    </location>
</feature>
<dbReference type="OrthoDB" id="244732at2"/>
<feature type="domain" description="Pyrrolo-quinoline quinone repeat" evidence="2">
    <location>
        <begin position="54"/>
        <end position="156"/>
    </location>
</feature>
<reference evidence="3 4" key="1">
    <citation type="submission" date="2019-02" db="EMBL/GenBank/DDBJ databases">
        <title>Deep-cultivation of Planctomycetes and their phenomic and genomic characterization uncovers novel biology.</title>
        <authorList>
            <person name="Wiegand S."/>
            <person name="Jogler M."/>
            <person name="Boedeker C."/>
            <person name="Pinto D."/>
            <person name="Vollmers J."/>
            <person name="Rivas-Marin E."/>
            <person name="Kohn T."/>
            <person name="Peeters S.H."/>
            <person name="Heuer A."/>
            <person name="Rast P."/>
            <person name="Oberbeckmann S."/>
            <person name="Bunk B."/>
            <person name="Jeske O."/>
            <person name="Meyerdierks A."/>
            <person name="Storesund J.E."/>
            <person name="Kallscheuer N."/>
            <person name="Luecker S."/>
            <person name="Lage O.M."/>
            <person name="Pohl T."/>
            <person name="Merkel B.J."/>
            <person name="Hornburger P."/>
            <person name="Mueller R.-W."/>
            <person name="Bruemmer F."/>
            <person name="Labrenz M."/>
            <person name="Spormann A.M."/>
            <person name="Op den Camp H."/>
            <person name="Overmann J."/>
            <person name="Amann R."/>
            <person name="Jetten M.S.M."/>
            <person name="Mascher T."/>
            <person name="Medema M.H."/>
            <person name="Devos D.P."/>
            <person name="Kaster A.-K."/>
            <person name="Ovreas L."/>
            <person name="Rohde M."/>
            <person name="Galperin M.Y."/>
            <person name="Jogler C."/>
        </authorList>
    </citation>
    <scope>NUCLEOTIDE SEQUENCE [LARGE SCALE GENOMIC DNA]</scope>
    <source>
        <strain evidence="3 4">CA12</strain>
    </source>
</reference>
<gene>
    <name evidence="3" type="ORF">CA12_43780</name>
</gene>
<sequence length="456" mass="48116" precursor="true">MFAAPLLIAALSFAPAEPANAAETGPAAWPAFLGQGATALDPDAIPLKWTPESPQWTVDLPGHGQSSPVVWGDRAFVTAVSGREKEALHVLGVDLNSGNKLWHRTTGSTDPVENTLYVSRAAPTPCVDGDAVYPFFESGDLYALDHDGEFLWHVSLWKKVGRFQNEFGLGSSPCQTADTLFILKDDPDGPSALIAVRKADGGILWTADRGENRKSWASPAIVPVNGQPHVVVSSGGGVQGYDPATGKELWTLGEVGGNTAVTPVPYFTEDGGDGRFLIGASPGRGGEDVDAARISNGAVRVTAEGDGFKAEKIWTDEDLTVSWASPIVHDGRAYWVNRQGVLFCLNAETGEQLYASRTPAGSCWATPLAVGDRLYLFGKDGVTATVAAGDEYKLLAESRVWEEGATEANGDLAPETDPQRAGASAMFSGITQYGVAADPGGLLIRTGAKLYRLSAE</sequence>
<name>A0A517PFR8_9PLAN</name>
<dbReference type="PANTHER" id="PTHR34512:SF30">
    <property type="entry name" value="OUTER MEMBRANE PROTEIN ASSEMBLY FACTOR BAMB"/>
    <property type="match status" value="1"/>
</dbReference>
<protein>
    <submittedName>
        <fullName evidence="3">Outer membrane biogenesis protein BamB</fullName>
    </submittedName>
</protein>
<dbReference type="InterPro" id="IPR011047">
    <property type="entry name" value="Quinoprotein_ADH-like_sf"/>
</dbReference>
<dbReference type="InterPro" id="IPR015943">
    <property type="entry name" value="WD40/YVTN_repeat-like_dom_sf"/>
</dbReference>
<dbReference type="SMART" id="SM00564">
    <property type="entry name" value="PQQ"/>
    <property type="match status" value="5"/>
</dbReference>
<dbReference type="Gene3D" id="2.40.10.480">
    <property type="match status" value="1"/>
</dbReference>
<evidence type="ECO:0000313" key="4">
    <source>
        <dbReference type="Proteomes" id="UP000318741"/>
    </source>
</evidence>
<keyword evidence="4" id="KW-1185">Reference proteome</keyword>
<accession>A0A517PFR8</accession>
<keyword evidence="1" id="KW-0732">Signal</keyword>
<evidence type="ECO:0000256" key="1">
    <source>
        <dbReference type="SAM" id="SignalP"/>
    </source>
</evidence>
<dbReference type="InterPro" id="IPR018391">
    <property type="entry name" value="PQQ_b-propeller_rpt"/>
</dbReference>
<dbReference type="AlphaFoldDB" id="A0A517PFR8"/>
<dbReference type="RefSeq" id="WP_145361195.1">
    <property type="nucleotide sequence ID" value="NZ_CP036265.1"/>
</dbReference>
<evidence type="ECO:0000313" key="3">
    <source>
        <dbReference type="EMBL" id="QDT18237.1"/>
    </source>
</evidence>
<dbReference type="PANTHER" id="PTHR34512">
    <property type="entry name" value="CELL SURFACE PROTEIN"/>
    <property type="match status" value="1"/>
</dbReference>
<dbReference type="Proteomes" id="UP000318741">
    <property type="component" value="Chromosome"/>
</dbReference>
<dbReference type="SUPFAM" id="SSF50998">
    <property type="entry name" value="Quinoprotein alcohol dehydrogenase-like"/>
    <property type="match status" value="1"/>
</dbReference>
<evidence type="ECO:0000259" key="2">
    <source>
        <dbReference type="Pfam" id="PF13360"/>
    </source>
</evidence>
<organism evidence="3 4">
    <name type="scientific">Alienimonas californiensis</name>
    <dbReference type="NCBI Taxonomy" id="2527989"/>
    <lineage>
        <taxon>Bacteria</taxon>
        <taxon>Pseudomonadati</taxon>
        <taxon>Planctomycetota</taxon>
        <taxon>Planctomycetia</taxon>
        <taxon>Planctomycetales</taxon>
        <taxon>Planctomycetaceae</taxon>
        <taxon>Alienimonas</taxon>
    </lineage>
</organism>